<dbReference type="InterPro" id="IPR038731">
    <property type="entry name" value="RgtA/B/C-like"/>
</dbReference>
<feature type="domain" description="Glycosyltransferase RgtA/B/C/D-like" evidence="8">
    <location>
        <begin position="157"/>
        <end position="299"/>
    </location>
</feature>
<dbReference type="Proteomes" id="UP000198597">
    <property type="component" value="Unassembled WGS sequence"/>
</dbReference>
<evidence type="ECO:0000256" key="2">
    <source>
        <dbReference type="ARBA" id="ARBA00022475"/>
    </source>
</evidence>
<protein>
    <submittedName>
        <fullName evidence="9">Dolichyl-phosphate-mannose-protein mannosyltransferase</fullName>
    </submittedName>
</protein>
<evidence type="ECO:0000256" key="7">
    <source>
        <dbReference type="ARBA" id="ARBA00023136"/>
    </source>
</evidence>
<gene>
    <name evidence="9" type="ORF">SAMN04488529_10857</name>
</gene>
<evidence type="ECO:0000256" key="6">
    <source>
        <dbReference type="ARBA" id="ARBA00022989"/>
    </source>
</evidence>
<keyword evidence="7" id="KW-0472">Membrane</keyword>
<evidence type="ECO:0000313" key="9">
    <source>
        <dbReference type="EMBL" id="SDP57550.1"/>
    </source>
</evidence>
<evidence type="ECO:0000256" key="1">
    <source>
        <dbReference type="ARBA" id="ARBA00004651"/>
    </source>
</evidence>
<evidence type="ECO:0000313" key="10">
    <source>
        <dbReference type="Proteomes" id="UP000198597"/>
    </source>
</evidence>
<evidence type="ECO:0000256" key="4">
    <source>
        <dbReference type="ARBA" id="ARBA00022679"/>
    </source>
</evidence>
<evidence type="ECO:0000256" key="3">
    <source>
        <dbReference type="ARBA" id="ARBA00022676"/>
    </source>
</evidence>
<dbReference type="GO" id="GO:0016763">
    <property type="term" value="F:pentosyltransferase activity"/>
    <property type="evidence" value="ECO:0007669"/>
    <property type="project" value="TreeGrafter"/>
</dbReference>
<dbReference type="PANTHER" id="PTHR33908">
    <property type="entry name" value="MANNOSYLTRANSFERASE YKCB-RELATED"/>
    <property type="match status" value="1"/>
</dbReference>
<dbReference type="EMBL" id="FNJM01000008">
    <property type="protein sequence ID" value="SDP57550.1"/>
    <property type="molecule type" value="Genomic_DNA"/>
</dbReference>
<dbReference type="RefSeq" id="WP_089970612.1">
    <property type="nucleotide sequence ID" value="NZ_FNJM01000008.1"/>
</dbReference>
<dbReference type="AlphaFoldDB" id="A0A1H0TUX1"/>
<dbReference type="PANTHER" id="PTHR33908:SF11">
    <property type="entry name" value="MEMBRANE PROTEIN"/>
    <property type="match status" value="1"/>
</dbReference>
<dbReference type="OrthoDB" id="2787520at2"/>
<accession>A0A1H0TUX1</accession>
<organism evidence="9 10">
    <name type="scientific">Clostridium gasigenes</name>
    <dbReference type="NCBI Taxonomy" id="94869"/>
    <lineage>
        <taxon>Bacteria</taxon>
        <taxon>Bacillati</taxon>
        <taxon>Bacillota</taxon>
        <taxon>Clostridia</taxon>
        <taxon>Eubacteriales</taxon>
        <taxon>Clostridiaceae</taxon>
        <taxon>Clostridium</taxon>
    </lineage>
</organism>
<keyword evidence="6" id="KW-1133">Transmembrane helix</keyword>
<reference evidence="9 10" key="1">
    <citation type="submission" date="2016-10" db="EMBL/GenBank/DDBJ databases">
        <authorList>
            <person name="de Groot N.N."/>
        </authorList>
    </citation>
    <scope>NUCLEOTIDE SEQUENCE [LARGE SCALE GENOMIC DNA]</scope>
    <source>
        <strain evidence="9 10">DSM 12272</strain>
    </source>
</reference>
<sequence>MDKLSCSFSKLMNRGLKIIMPVLIAYSVILTIASYFLVTLYYANKDKTSYILLLILSLIITLAIGGFIFYGVKIINKCYIKNDNIKLIGILLLIGFLFRFLWICTVKTLPASDFSLIWDLAPNAFKGDYSAMQGTSYMGRFPHLIITMLYLGYIQILFPNPLFVVKFINVLLSIGSAYLIYLIIKEIFNEKYGLYALLIAIIYPAFIMYNSVTCSENIAMPFYILSIYIFIRVIKGSLNNNYLLLCGLSLSFGNLFRMVGSVILVAYIMYLIIYKTKQKLIRSLAKIIMAYILPLILISNILVSMKVSEYQLWNGSEPKITSVLKGTNILALGSWNEADAAIPEKYNYDKEKISEVSREIIKERLTGPPVIVVIAFYFIKYAVLWGSGDSLAYHWATLDSANTNKVAAYAYAVVPGTQLLFSIVLILMYIGLYDKKRNKELDLSYLIYGGFIILYLITEKQVRYGYIVSFSFLICAFKGVEVLSMRQKNKLVSKENIELNKEGNIEV</sequence>
<dbReference type="InterPro" id="IPR050297">
    <property type="entry name" value="LipidA_mod_glycosyltrf_83"/>
</dbReference>
<evidence type="ECO:0000259" key="8">
    <source>
        <dbReference type="Pfam" id="PF13231"/>
    </source>
</evidence>
<keyword evidence="10" id="KW-1185">Reference proteome</keyword>
<dbReference type="GO" id="GO:0005886">
    <property type="term" value="C:plasma membrane"/>
    <property type="evidence" value="ECO:0007669"/>
    <property type="project" value="UniProtKB-SubCell"/>
</dbReference>
<name>A0A1H0TUX1_9CLOT</name>
<dbReference type="Pfam" id="PF13231">
    <property type="entry name" value="PMT_2"/>
    <property type="match status" value="1"/>
</dbReference>
<proteinExistence type="predicted"/>
<dbReference type="GO" id="GO:0009103">
    <property type="term" value="P:lipopolysaccharide biosynthetic process"/>
    <property type="evidence" value="ECO:0007669"/>
    <property type="project" value="UniProtKB-ARBA"/>
</dbReference>
<comment type="subcellular location">
    <subcellularLocation>
        <location evidence="1">Cell membrane</location>
        <topology evidence="1">Multi-pass membrane protein</topology>
    </subcellularLocation>
</comment>
<keyword evidence="4 9" id="KW-0808">Transferase</keyword>
<keyword evidence="2" id="KW-1003">Cell membrane</keyword>
<keyword evidence="3 9" id="KW-0328">Glycosyltransferase</keyword>
<keyword evidence="5" id="KW-0812">Transmembrane</keyword>
<dbReference type="STRING" id="94869.SAMN04488529_10857"/>
<evidence type="ECO:0000256" key="5">
    <source>
        <dbReference type="ARBA" id="ARBA00022692"/>
    </source>
</evidence>